<evidence type="ECO:0000256" key="1">
    <source>
        <dbReference type="SAM" id="SignalP"/>
    </source>
</evidence>
<evidence type="ECO:0000259" key="2">
    <source>
        <dbReference type="Pfam" id="PF00144"/>
    </source>
</evidence>
<dbReference type="Pfam" id="PF00144">
    <property type="entry name" value="Beta-lactamase"/>
    <property type="match status" value="1"/>
</dbReference>
<keyword evidence="4" id="KW-1185">Reference proteome</keyword>
<accession>A0ABR7Q885</accession>
<dbReference type="InterPro" id="IPR001466">
    <property type="entry name" value="Beta-lactam-related"/>
</dbReference>
<evidence type="ECO:0000313" key="4">
    <source>
        <dbReference type="Proteomes" id="UP000619238"/>
    </source>
</evidence>
<dbReference type="GO" id="GO:0016787">
    <property type="term" value="F:hydrolase activity"/>
    <property type="evidence" value="ECO:0007669"/>
    <property type="project" value="UniProtKB-KW"/>
</dbReference>
<gene>
    <name evidence="3" type="ORF">H2O64_08810</name>
</gene>
<keyword evidence="1" id="KW-0732">Signal</keyword>
<name>A0ABR7Q885_9FLAO</name>
<dbReference type="PANTHER" id="PTHR46825">
    <property type="entry name" value="D-ALANYL-D-ALANINE-CARBOXYPEPTIDASE/ENDOPEPTIDASE AMPH"/>
    <property type="match status" value="1"/>
</dbReference>
<sequence length="550" mass="62878">MKSSMIFLVLFLTSLITFGQDSEEITKTQRKQLDAITIKDVPKGGPGIAVGIVKNGQIVYKNYAGYANLKDSVVIGKESRFNIASNGKQFTAFAILTLVEKNTLSLEDDIRTYLPNLYKNIKKPILIKHLLNHSSGIRDVYDLWSLQGITWWKVTFDNNDAMELLEKQQDLNFESGSKYSYSNSNYIVLTQIIEKVTGTTFVAYTNQLFKDLDMPNTSFVSDYTNIAEPIAKPYFNFDTWKTYDWTCNLHGDGNLFSTLEDQLQWEKIIQTKKSAVFSKEILAKSQELIQNTTIEKYGYGVEFSEYKSVPYKFHGGSTGAWKAVVNRFPEKNFSIVTMINSGKIDPTGQTLEMADVLLNKTNEKETFRITPETVGAKVKIEDVLGIYRTEGGYIMKFEKRDGDLYMLRSGRNDMKLIRESANVFQQWNDAPFKQQFTKNEQGIMQITAYYPTVKPFTLTRIESDLSTFNFKALNGIFKNRETDVSFILTHTEGIAYEVKIGEKKRNGLLLSPNELLVNDYSVKFWVDNAGNIKELFVTSGRIQNVRFVRE</sequence>
<proteinExistence type="predicted"/>
<dbReference type="RefSeq" id="WP_187561817.1">
    <property type="nucleotide sequence ID" value="NZ_JACGWS010000004.1"/>
</dbReference>
<feature type="chain" id="PRO_5047405826" evidence="1">
    <location>
        <begin position="20"/>
        <end position="550"/>
    </location>
</feature>
<dbReference type="InterPro" id="IPR012338">
    <property type="entry name" value="Beta-lactam/transpept-like"/>
</dbReference>
<dbReference type="Gene3D" id="3.40.710.10">
    <property type="entry name" value="DD-peptidase/beta-lactamase superfamily"/>
    <property type="match status" value="1"/>
</dbReference>
<reference evidence="3 4" key="1">
    <citation type="submission" date="2020-07" db="EMBL/GenBank/DDBJ databases">
        <title>Description of Kordia aestuariivivens sp. nov., isolated from a tidal flat.</title>
        <authorList>
            <person name="Park S."/>
            <person name="Yoon J.-H."/>
        </authorList>
    </citation>
    <scope>NUCLEOTIDE SEQUENCE [LARGE SCALE GENOMIC DNA]</scope>
    <source>
        <strain evidence="3 4">YSTF-M3</strain>
    </source>
</reference>
<evidence type="ECO:0000313" key="3">
    <source>
        <dbReference type="EMBL" id="MBC8754769.1"/>
    </source>
</evidence>
<protein>
    <submittedName>
        <fullName evidence="3">Serine hydrolase</fullName>
    </submittedName>
</protein>
<dbReference type="SUPFAM" id="SSF56601">
    <property type="entry name" value="beta-lactamase/transpeptidase-like"/>
    <property type="match status" value="1"/>
</dbReference>
<feature type="domain" description="Beta-lactamase-related" evidence="2">
    <location>
        <begin position="44"/>
        <end position="353"/>
    </location>
</feature>
<keyword evidence="3" id="KW-0378">Hydrolase</keyword>
<dbReference type="InterPro" id="IPR050491">
    <property type="entry name" value="AmpC-like"/>
</dbReference>
<dbReference type="EMBL" id="JACGWS010000004">
    <property type="protein sequence ID" value="MBC8754769.1"/>
    <property type="molecule type" value="Genomic_DNA"/>
</dbReference>
<dbReference type="PANTHER" id="PTHR46825:SF9">
    <property type="entry name" value="BETA-LACTAMASE-RELATED DOMAIN-CONTAINING PROTEIN"/>
    <property type="match status" value="1"/>
</dbReference>
<feature type="signal peptide" evidence="1">
    <location>
        <begin position="1"/>
        <end position="19"/>
    </location>
</feature>
<dbReference type="Proteomes" id="UP000619238">
    <property type="component" value="Unassembled WGS sequence"/>
</dbReference>
<comment type="caution">
    <text evidence="3">The sequence shown here is derived from an EMBL/GenBank/DDBJ whole genome shotgun (WGS) entry which is preliminary data.</text>
</comment>
<organism evidence="3 4">
    <name type="scientific">Kordia aestuariivivens</name>
    <dbReference type="NCBI Taxonomy" id="2759037"/>
    <lineage>
        <taxon>Bacteria</taxon>
        <taxon>Pseudomonadati</taxon>
        <taxon>Bacteroidota</taxon>
        <taxon>Flavobacteriia</taxon>
        <taxon>Flavobacteriales</taxon>
        <taxon>Flavobacteriaceae</taxon>
        <taxon>Kordia</taxon>
    </lineage>
</organism>